<evidence type="ECO:0000256" key="11">
    <source>
        <dbReference type="SAM" id="Phobius"/>
    </source>
</evidence>
<dbReference type="CDD" id="cd04190">
    <property type="entry name" value="Chitin_synth_C"/>
    <property type="match status" value="1"/>
</dbReference>
<evidence type="ECO:0000256" key="8">
    <source>
        <dbReference type="ARBA" id="ARBA00023136"/>
    </source>
</evidence>
<evidence type="ECO:0000256" key="9">
    <source>
        <dbReference type="ARBA" id="ARBA00023180"/>
    </source>
</evidence>
<dbReference type="GO" id="GO:0030428">
    <property type="term" value="C:cell septum"/>
    <property type="evidence" value="ECO:0007669"/>
    <property type="project" value="TreeGrafter"/>
</dbReference>
<evidence type="ECO:0000313" key="14">
    <source>
        <dbReference type="Proteomes" id="UP000271241"/>
    </source>
</evidence>
<dbReference type="GO" id="GO:0005886">
    <property type="term" value="C:plasma membrane"/>
    <property type="evidence" value="ECO:0007669"/>
    <property type="project" value="UniProtKB-SubCell"/>
</dbReference>
<feature type="transmembrane region" description="Helical" evidence="11">
    <location>
        <begin position="307"/>
        <end position="334"/>
    </location>
</feature>
<reference evidence="14" key="1">
    <citation type="journal article" date="2018" name="Nat. Microbiol.">
        <title>Leveraging single-cell genomics to expand the fungal tree of life.</title>
        <authorList>
            <person name="Ahrendt S.R."/>
            <person name="Quandt C.A."/>
            <person name="Ciobanu D."/>
            <person name="Clum A."/>
            <person name="Salamov A."/>
            <person name="Andreopoulos B."/>
            <person name="Cheng J.F."/>
            <person name="Woyke T."/>
            <person name="Pelin A."/>
            <person name="Henrissat B."/>
            <person name="Reynolds N.K."/>
            <person name="Benny G.L."/>
            <person name="Smith M.E."/>
            <person name="James T.Y."/>
            <person name="Grigoriev I.V."/>
        </authorList>
    </citation>
    <scope>NUCLEOTIDE SEQUENCE [LARGE SCALE GENOMIC DNA]</scope>
    <source>
        <strain evidence="14">RSA 1356</strain>
    </source>
</reference>
<feature type="compositionally biased region" description="Low complexity" evidence="10">
    <location>
        <begin position="943"/>
        <end position="978"/>
    </location>
</feature>
<keyword evidence="14" id="KW-1185">Reference proteome</keyword>
<dbReference type="GO" id="GO:0004100">
    <property type="term" value="F:chitin synthase activity"/>
    <property type="evidence" value="ECO:0007669"/>
    <property type="project" value="UniProtKB-EC"/>
</dbReference>
<dbReference type="PANTHER" id="PTHR22914">
    <property type="entry name" value="CHITIN SYNTHASE"/>
    <property type="match status" value="1"/>
</dbReference>
<dbReference type="Pfam" id="PF03142">
    <property type="entry name" value="Chitin_synth_2"/>
    <property type="match status" value="1"/>
</dbReference>
<dbReference type="Pfam" id="PF22997">
    <property type="entry name" value="CHS4"/>
    <property type="match status" value="1"/>
</dbReference>
<keyword evidence="3" id="KW-1003">Cell membrane</keyword>
<accession>A0A4P9XLK9</accession>
<keyword evidence="9" id="KW-0325">Glycoprotein</keyword>
<evidence type="ECO:0000256" key="5">
    <source>
        <dbReference type="ARBA" id="ARBA00022679"/>
    </source>
</evidence>
<feature type="region of interest" description="Disordered" evidence="10">
    <location>
        <begin position="899"/>
        <end position="993"/>
    </location>
</feature>
<evidence type="ECO:0000256" key="1">
    <source>
        <dbReference type="ARBA" id="ARBA00004651"/>
    </source>
</evidence>
<feature type="transmembrane region" description="Helical" evidence="11">
    <location>
        <begin position="795"/>
        <end position="815"/>
    </location>
</feature>
<dbReference type="OrthoDB" id="370884at2759"/>
<keyword evidence="4" id="KW-0328">Glycosyltransferase</keyword>
<gene>
    <name evidence="13" type="ORF">THASP1DRAFT_18061</name>
</gene>
<keyword evidence="5" id="KW-0808">Transferase</keyword>
<sequence length="993" mass="110900">MANLDRRRTLYRPERNVGPAPMLSGADERKTMDVWVLFSRIVTFWAPGMLLSTCGMHDKAVQQAWREKFALCFIIAILCAIVAFLTLALPTTLCPSNVGNSRADVSWGSDNDDSGHRVGLYGLAYGTSGATDPPSVTLSSLPQGTDITYMFQHSARPSVCSNAALSKFAAVTFDHCQVNTKLAGQCTQAVDKDGIAALGLGVPDKREIIGYSWKDLEKSELRDYFVYNGIVLNLAPYLTGTPNPIPNDRVDYAIRQLTNSKIKGNSKDGTLTFNVNSDLKNAANCLAIKYKAGIVDKETVGCFASRFFLIVSLTVVLGIVMARFVMAITFDWFISHRLSKTPKQSPGSGAAGALKAGAVGQHAMQAAPWAAHGGSNADNGPVGLGPLMKKVPDTSTELYTVLLVTCYSEGEASLRCTIESLAETEYGDDHKLLFIIADGIITGSGEDRSTPDICADMIEIDPEFADPQPQSYIAIASGAKQHNMAKVYAGHFVHKGHRVPTVLVVKCGTPAEQSAPKPGNRGKRDSQIILMNFFSRVTYNERMCPLDYDLFRKVTHLMGITPDFFEMVLMVDADTKVYPDSLRLLINCVQNDPMVMGLCGETKIANKRQSWVTGIQVFEYYISHHLGKAFESVFGGVTCLPGCFCMYRLKARKGPDDWVPIITKPEIVQEYSSNVVETLHQKNLLLLGEDRFLTTLMLRNFPNRKMMFVPQAVCKTVVPDEFKVLLSQRRRWINSTVHNLLELVLVRNLCGIFCFSMQFVIFMELIGTVVLPVAIFMTYYLIISMASAELSTFTSYLPLIMLLAVLGLPGVLILITTRKVVYCAWMIVYLIALPVWNFVLPVYAYWHFDDFSWGETRKVAGEAKGDDHGKKEGDFDASSVPLKRWEDYERRRLREVKRAEQSMMHSHPYQASSPPMTHQDLGHEQAYYDYDRPGGGMLNNAPSQHEYYQQQQQQHSQQHSQQQQQHYTQQSTSHYYQSGGKEYAQHQHQAHYQ</sequence>
<keyword evidence="7 11" id="KW-1133">Transmembrane helix</keyword>
<keyword evidence="6 11" id="KW-0812">Transmembrane</keyword>
<dbReference type="EC" id="2.4.1.16" evidence="2"/>
<feature type="transmembrane region" description="Helical" evidence="11">
    <location>
        <begin position="759"/>
        <end position="783"/>
    </location>
</feature>
<keyword evidence="8 11" id="KW-0472">Membrane</keyword>
<evidence type="ECO:0000256" key="3">
    <source>
        <dbReference type="ARBA" id="ARBA00022475"/>
    </source>
</evidence>
<protein>
    <recommendedName>
        <fullName evidence="2">chitin synthase</fullName>
        <ecNumber evidence="2">2.4.1.16</ecNumber>
    </recommendedName>
</protein>
<evidence type="ECO:0000256" key="6">
    <source>
        <dbReference type="ARBA" id="ARBA00022692"/>
    </source>
</evidence>
<proteinExistence type="predicted"/>
<evidence type="ECO:0000256" key="4">
    <source>
        <dbReference type="ARBA" id="ARBA00022676"/>
    </source>
</evidence>
<dbReference type="PANTHER" id="PTHR22914:SF41">
    <property type="entry name" value="CHITIN SYNTHASE 7"/>
    <property type="match status" value="1"/>
</dbReference>
<dbReference type="SUPFAM" id="SSF53448">
    <property type="entry name" value="Nucleotide-diphospho-sugar transferases"/>
    <property type="match status" value="1"/>
</dbReference>
<dbReference type="InterPro" id="IPR054295">
    <property type="entry name" value="CHS4-like_dom"/>
</dbReference>
<evidence type="ECO:0000313" key="13">
    <source>
        <dbReference type="EMBL" id="RKP06753.1"/>
    </source>
</evidence>
<feature type="domain" description="Chitin synthase 4-like" evidence="12">
    <location>
        <begin position="209"/>
        <end position="293"/>
    </location>
</feature>
<dbReference type="InterPro" id="IPR029044">
    <property type="entry name" value="Nucleotide-diphossugar_trans"/>
</dbReference>
<dbReference type="GO" id="GO:0006031">
    <property type="term" value="P:chitin biosynthetic process"/>
    <property type="evidence" value="ECO:0007669"/>
    <property type="project" value="TreeGrafter"/>
</dbReference>
<feature type="transmembrane region" description="Helical" evidence="11">
    <location>
        <begin position="69"/>
        <end position="89"/>
    </location>
</feature>
<dbReference type="AlphaFoldDB" id="A0A4P9XLK9"/>
<organism evidence="13 14">
    <name type="scientific">Thamnocephalis sphaerospora</name>
    <dbReference type="NCBI Taxonomy" id="78915"/>
    <lineage>
        <taxon>Eukaryota</taxon>
        <taxon>Fungi</taxon>
        <taxon>Fungi incertae sedis</taxon>
        <taxon>Zoopagomycota</taxon>
        <taxon>Zoopagomycotina</taxon>
        <taxon>Zoopagomycetes</taxon>
        <taxon>Zoopagales</taxon>
        <taxon>Sigmoideomycetaceae</taxon>
        <taxon>Thamnocephalis</taxon>
    </lineage>
</organism>
<dbReference type="InterPro" id="IPR004835">
    <property type="entry name" value="Chitin_synth"/>
</dbReference>
<dbReference type="EMBL" id="KZ992824">
    <property type="protein sequence ID" value="RKP06753.1"/>
    <property type="molecule type" value="Genomic_DNA"/>
</dbReference>
<feature type="transmembrane region" description="Helical" evidence="11">
    <location>
        <begin position="822"/>
        <end position="846"/>
    </location>
</feature>
<name>A0A4P9XLK9_9FUNG</name>
<evidence type="ECO:0000256" key="10">
    <source>
        <dbReference type="SAM" id="MobiDB-lite"/>
    </source>
</evidence>
<feature type="transmembrane region" description="Helical" evidence="11">
    <location>
        <begin position="34"/>
        <end position="57"/>
    </location>
</feature>
<comment type="subcellular location">
    <subcellularLocation>
        <location evidence="1">Cell membrane</location>
        <topology evidence="1">Multi-pass membrane protein</topology>
    </subcellularLocation>
</comment>
<evidence type="ECO:0000256" key="2">
    <source>
        <dbReference type="ARBA" id="ARBA00012543"/>
    </source>
</evidence>
<evidence type="ECO:0000256" key="7">
    <source>
        <dbReference type="ARBA" id="ARBA00022989"/>
    </source>
</evidence>
<dbReference type="STRING" id="78915.A0A4P9XLK9"/>
<dbReference type="Proteomes" id="UP000271241">
    <property type="component" value="Unassembled WGS sequence"/>
</dbReference>
<evidence type="ECO:0000259" key="12">
    <source>
        <dbReference type="Pfam" id="PF22997"/>
    </source>
</evidence>